<evidence type="ECO:0000256" key="1">
    <source>
        <dbReference type="SAM" id="Phobius"/>
    </source>
</evidence>
<dbReference type="AlphaFoldDB" id="A0A8K1I7J0"/>
<geneLocation type="mitochondrion" evidence="2"/>
<dbReference type="GeneID" id="68665098"/>
<keyword evidence="2" id="KW-0496">Mitochondrion</keyword>
<feature type="transmembrane region" description="Helical" evidence="1">
    <location>
        <begin position="100"/>
        <end position="119"/>
    </location>
</feature>
<keyword evidence="1" id="KW-1133">Transmembrane helix</keyword>
<protein>
    <submittedName>
        <fullName evidence="2">Uncharacterized protein</fullName>
    </submittedName>
</protein>
<keyword evidence="1" id="KW-0472">Membrane</keyword>
<name>A0A8K1I7J0_9PEZI</name>
<dbReference type="EMBL" id="MW538937">
    <property type="protein sequence ID" value="UBU98363.1"/>
    <property type="molecule type" value="Genomic_DNA"/>
</dbReference>
<keyword evidence="1" id="KW-0812">Transmembrane</keyword>
<gene>
    <name evidence="2" type="primary">orf120A</name>
</gene>
<evidence type="ECO:0000313" key="2">
    <source>
        <dbReference type="EMBL" id="UBU98363.1"/>
    </source>
</evidence>
<sequence length="120" mass="13989">MLMLNTLHSGRQTAVKWCIKTFDSSNLLSSYKTLLYVYFPASPAEQGRRILARAPRARMLAGNKWERSLPIGELAHTPHKKYWNYLLCYIKIKLNKVNSLLVLILLGYHLFPLTINFIFY</sequence>
<accession>A0A8K1I7J0</accession>
<organism evidence="2">
    <name type="scientific">Morchella brunnea</name>
    <dbReference type="NCBI Taxonomy" id="1174671"/>
    <lineage>
        <taxon>Eukaryota</taxon>
        <taxon>Fungi</taxon>
        <taxon>Dikarya</taxon>
        <taxon>Ascomycota</taxon>
        <taxon>Pezizomycotina</taxon>
        <taxon>Pezizomycetes</taxon>
        <taxon>Pezizales</taxon>
        <taxon>Morchellaceae</taxon>
        <taxon>Morchella</taxon>
    </lineage>
</organism>
<dbReference type="RefSeq" id="YP_010218624.1">
    <property type="nucleotide sequence ID" value="NC_058917.1"/>
</dbReference>
<proteinExistence type="predicted"/>
<reference evidence="2" key="1">
    <citation type="submission" date="2021-01" db="EMBL/GenBank/DDBJ databases">
        <authorList>
            <person name="Sun H.-H."/>
            <person name="Zhang S."/>
            <person name="Zhang Y.-J."/>
        </authorList>
    </citation>
    <scope>NUCLEOTIDE SEQUENCE</scope>
    <source>
        <strain evidence="2">CMM1</strain>
    </source>
</reference>